<feature type="domain" description="Solute-binding protein family 3/N-terminal" evidence="3">
    <location>
        <begin position="237"/>
        <end position="473"/>
    </location>
</feature>
<feature type="domain" description="Solute-binding protein family 3/N-terminal" evidence="3">
    <location>
        <begin position="20"/>
        <end position="110"/>
    </location>
</feature>
<dbReference type="Pfam" id="PF00497">
    <property type="entry name" value="SBP_bac_3"/>
    <property type="match status" value="2"/>
</dbReference>
<dbReference type="EMBL" id="JANRMI010000002">
    <property type="protein sequence ID" value="MDG0815965.1"/>
    <property type="molecule type" value="Genomic_DNA"/>
</dbReference>
<dbReference type="PANTHER" id="PTHR35936:SF25">
    <property type="entry name" value="ABC TRANSPORTER SUBSTRATE-BINDING PROTEIN"/>
    <property type="match status" value="1"/>
</dbReference>
<dbReference type="RefSeq" id="WP_277577444.1">
    <property type="nucleotide sequence ID" value="NZ_JANRMI010000002.1"/>
</dbReference>
<accession>A0ABT6DGK2</accession>
<keyword evidence="5" id="KW-1185">Reference proteome</keyword>
<reference evidence="4" key="1">
    <citation type="submission" date="2022-08" db="EMBL/GenBank/DDBJ databases">
        <title>Novel Bdellovibrio Species Isolated from Svalbard: Designation Bdellovibrio svalbardensis.</title>
        <authorList>
            <person name="Mitchell R.J."/>
            <person name="Choi S.Y."/>
        </authorList>
    </citation>
    <scope>NUCLEOTIDE SEQUENCE</scope>
    <source>
        <strain evidence="4">PAP01</strain>
    </source>
</reference>
<protein>
    <submittedName>
        <fullName evidence="4">Transporter substrate-binding domain-containing protein</fullName>
    </submittedName>
</protein>
<evidence type="ECO:0000259" key="3">
    <source>
        <dbReference type="Pfam" id="PF00497"/>
    </source>
</evidence>
<evidence type="ECO:0000313" key="4">
    <source>
        <dbReference type="EMBL" id="MDG0815965.1"/>
    </source>
</evidence>
<proteinExistence type="predicted"/>
<evidence type="ECO:0000256" key="1">
    <source>
        <dbReference type="ARBA" id="ARBA00022729"/>
    </source>
</evidence>
<feature type="chain" id="PRO_5045958261" evidence="2">
    <location>
        <begin position="18"/>
        <end position="475"/>
    </location>
</feature>
<dbReference type="Proteomes" id="UP001152321">
    <property type="component" value="Unassembled WGS sequence"/>
</dbReference>
<comment type="caution">
    <text evidence="4">The sequence shown here is derived from an EMBL/GenBank/DDBJ whole genome shotgun (WGS) entry which is preliminary data.</text>
</comment>
<name>A0ABT6DGK2_9BACT</name>
<evidence type="ECO:0000256" key="2">
    <source>
        <dbReference type="SAM" id="SignalP"/>
    </source>
</evidence>
<keyword evidence="1 2" id="KW-0732">Signal</keyword>
<feature type="signal peptide" evidence="2">
    <location>
        <begin position="1"/>
        <end position="17"/>
    </location>
</feature>
<evidence type="ECO:0000313" key="5">
    <source>
        <dbReference type="Proteomes" id="UP001152321"/>
    </source>
</evidence>
<dbReference type="PANTHER" id="PTHR35936">
    <property type="entry name" value="MEMBRANE-BOUND LYTIC MUREIN TRANSGLYCOSYLASE F"/>
    <property type="match status" value="1"/>
</dbReference>
<organism evidence="4 5">
    <name type="scientific">Bdellovibrio svalbardensis</name>
    <dbReference type="NCBI Taxonomy" id="2972972"/>
    <lineage>
        <taxon>Bacteria</taxon>
        <taxon>Pseudomonadati</taxon>
        <taxon>Bdellovibrionota</taxon>
        <taxon>Bdellovibrionia</taxon>
        <taxon>Bdellovibrionales</taxon>
        <taxon>Pseudobdellovibrionaceae</taxon>
        <taxon>Bdellovibrio</taxon>
    </lineage>
</organism>
<dbReference type="InterPro" id="IPR001638">
    <property type="entry name" value="Solute-binding_3/MltF_N"/>
</dbReference>
<sequence length="475" mass="53884">MRLLIFLTLFFANVAQATVVISTEDDWAPWSSKNSRGQAVGQSVEHVRKIFKILGISTEFKAVPFSRCLIEAEEGRTLGCFHTAKTAKNIKMFDFPQLPLVEDDVLIYTTTPPGLGASQLSDLKGQRVGVTLGYAYSPEFDAMAGIQREESKADLTSFRQLVGDRVPYIAIFKGAAESLLATHPELHRKNLRYFTVGKAQFYLAFSKKYPNSQKLLLQYNQAAQRFPTLRVQPLQVTVYGDRAYPPYSYVTADGLPAGIYVELLQEVFANMKQHFSVKLEMVPWSRGLQLLETGAALALFPPYRIPSRTYIDVYSEPFNTERVVFYCSDPKLKEHARFPDSFRGLKVAITQGFVLDRRLAQQFEKGAFTRVDVLDNTQGLIQLANHNVDCYINDSFSVEWAFANLKQSKHPVLQKFSSFNLSETFVLSEQPAYLAFSENSRFHDKQQFIKVFNTQLKKILAEGRMTVIKSNYTAK</sequence>
<dbReference type="Gene3D" id="3.40.190.10">
    <property type="entry name" value="Periplasmic binding protein-like II"/>
    <property type="match status" value="4"/>
</dbReference>
<gene>
    <name evidence="4" type="ORF">NWE73_06305</name>
</gene>
<dbReference type="SUPFAM" id="SSF53850">
    <property type="entry name" value="Periplasmic binding protein-like II"/>
    <property type="match status" value="2"/>
</dbReference>